<dbReference type="InterPro" id="IPR029044">
    <property type="entry name" value="Nucleotide-diphossugar_trans"/>
</dbReference>
<accession>A0A1F7KZK5</accession>
<reference evidence="4 5" key="1">
    <citation type="journal article" date="2016" name="Nat. Commun.">
        <title>Thousands of microbial genomes shed light on interconnected biogeochemical processes in an aquifer system.</title>
        <authorList>
            <person name="Anantharaman K."/>
            <person name="Brown C.T."/>
            <person name="Hug L.A."/>
            <person name="Sharon I."/>
            <person name="Castelle C.J."/>
            <person name="Probst A.J."/>
            <person name="Thomas B.C."/>
            <person name="Singh A."/>
            <person name="Wilkins M.J."/>
            <person name="Karaoz U."/>
            <person name="Brodie E.L."/>
            <person name="Williams K.H."/>
            <person name="Hubbard S.S."/>
            <person name="Banfield J.F."/>
        </authorList>
    </citation>
    <scope>NUCLEOTIDE SEQUENCE [LARGE SCALE GENOMIC DNA]</scope>
</reference>
<dbReference type="SUPFAM" id="SSF53448">
    <property type="entry name" value="Nucleotide-diphospho-sugar transferases"/>
    <property type="match status" value="1"/>
</dbReference>
<dbReference type="PANTHER" id="PTHR43179">
    <property type="entry name" value="RHAMNOSYLTRANSFERASE WBBL"/>
    <property type="match status" value="1"/>
</dbReference>
<gene>
    <name evidence="4" type="ORF">A3K52_00255</name>
</gene>
<protein>
    <recommendedName>
        <fullName evidence="6">Glycosyltransferase 2-like domain-containing protein</fullName>
    </recommendedName>
</protein>
<organism evidence="4 5">
    <name type="scientific">Candidatus Roizmanbacteria bacterium RIFOXYD1_FULL_38_12</name>
    <dbReference type="NCBI Taxonomy" id="1802093"/>
    <lineage>
        <taxon>Bacteria</taxon>
        <taxon>Candidatus Roizmaniibacteriota</taxon>
    </lineage>
</organism>
<proteinExistence type="inferred from homology"/>
<dbReference type="EMBL" id="MGBR01000001">
    <property type="protein sequence ID" value="OGK73226.1"/>
    <property type="molecule type" value="Genomic_DNA"/>
</dbReference>
<dbReference type="AlphaFoldDB" id="A0A1F7KZK5"/>
<dbReference type="PANTHER" id="PTHR43179:SF12">
    <property type="entry name" value="GALACTOFURANOSYLTRANSFERASE GLFT2"/>
    <property type="match status" value="1"/>
</dbReference>
<evidence type="ECO:0000313" key="5">
    <source>
        <dbReference type="Proteomes" id="UP000177050"/>
    </source>
</evidence>
<comment type="caution">
    <text evidence="4">The sequence shown here is derived from an EMBL/GenBank/DDBJ whole genome shotgun (WGS) entry which is preliminary data.</text>
</comment>
<keyword evidence="3" id="KW-0808">Transferase</keyword>
<evidence type="ECO:0000256" key="1">
    <source>
        <dbReference type="ARBA" id="ARBA00006739"/>
    </source>
</evidence>
<evidence type="ECO:0000256" key="2">
    <source>
        <dbReference type="ARBA" id="ARBA00022676"/>
    </source>
</evidence>
<evidence type="ECO:0008006" key="6">
    <source>
        <dbReference type="Google" id="ProtNLM"/>
    </source>
</evidence>
<evidence type="ECO:0000313" key="4">
    <source>
        <dbReference type="EMBL" id="OGK73226.1"/>
    </source>
</evidence>
<dbReference type="Pfam" id="PF13641">
    <property type="entry name" value="Glyco_tranf_2_3"/>
    <property type="match status" value="1"/>
</dbReference>
<keyword evidence="2" id="KW-0328">Glycosyltransferase</keyword>
<dbReference type="Gene3D" id="3.90.550.10">
    <property type="entry name" value="Spore Coat Polysaccharide Biosynthesis Protein SpsA, Chain A"/>
    <property type="match status" value="1"/>
</dbReference>
<sequence>MSHTLAVITVIYKNYTILTDYFASFDRQTDSGFRIFVADLSDNKQHYDYPNYVTYIPGKNKGYAHGVNIAIDQAAHEGYRMFAVMNSDVVVSKNFVEKVKYSLLHHPSSLIGGKIFYEAGYEYHKARYRKEDLGKVFWYAGGINDWKNCTTTHRGVDEIDERQYNSFGKTDFITGCLMCYNKEVEEKMGKWDEGYFLYYEDADYCERAKKAGFPLYYNPEIVIWHKNAASTGGSGSIIHQQYQRQNQLRFGLMYAPLKTRFHLLKNYLSDFLNSICKCNE</sequence>
<comment type="similarity">
    <text evidence="1">Belongs to the glycosyltransferase 2 family.</text>
</comment>
<dbReference type="Proteomes" id="UP000177050">
    <property type="component" value="Unassembled WGS sequence"/>
</dbReference>
<dbReference type="GO" id="GO:0016757">
    <property type="term" value="F:glycosyltransferase activity"/>
    <property type="evidence" value="ECO:0007669"/>
    <property type="project" value="UniProtKB-KW"/>
</dbReference>
<name>A0A1F7KZK5_9BACT</name>
<evidence type="ECO:0000256" key="3">
    <source>
        <dbReference type="ARBA" id="ARBA00022679"/>
    </source>
</evidence>